<dbReference type="GO" id="GO:0005737">
    <property type="term" value="C:cytoplasm"/>
    <property type="evidence" value="ECO:0007669"/>
    <property type="project" value="InterPro"/>
</dbReference>
<evidence type="ECO:0000259" key="2">
    <source>
        <dbReference type="PROSITE" id="PS50404"/>
    </source>
</evidence>
<dbReference type="SUPFAM" id="SSF47616">
    <property type="entry name" value="GST C-terminal domain-like"/>
    <property type="match status" value="1"/>
</dbReference>
<dbReference type="InterPro" id="IPR004046">
    <property type="entry name" value="GST_C"/>
</dbReference>
<dbReference type="GO" id="GO:0016034">
    <property type="term" value="F:maleylacetoacetate isomerase activity"/>
    <property type="evidence" value="ECO:0007669"/>
    <property type="project" value="UniProtKB-EC"/>
</dbReference>
<dbReference type="PROSITE" id="PS50404">
    <property type="entry name" value="GST_NTER"/>
    <property type="match status" value="1"/>
</dbReference>
<dbReference type="InterPro" id="IPR036282">
    <property type="entry name" value="Glutathione-S-Trfase_C_sf"/>
</dbReference>
<protein>
    <submittedName>
        <fullName evidence="4">Maleylacetoacetate isomerase</fullName>
        <ecNumber evidence="4">5.2.1.2</ecNumber>
    </submittedName>
</protein>
<dbReference type="Gene3D" id="1.20.1050.10">
    <property type="match status" value="1"/>
</dbReference>
<dbReference type="AlphaFoldDB" id="A0A975RLN1"/>
<dbReference type="InterPro" id="IPR010987">
    <property type="entry name" value="Glutathione-S-Trfase_C-like"/>
</dbReference>
<dbReference type="SFLD" id="SFLDG00358">
    <property type="entry name" value="Main_(cytGST)"/>
    <property type="match status" value="1"/>
</dbReference>
<dbReference type="Pfam" id="PF13409">
    <property type="entry name" value="GST_N_2"/>
    <property type="match status" value="1"/>
</dbReference>
<dbReference type="GO" id="GO:0004364">
    <property type="term" value="F:glutathione transferase activity"/>
    <property type="evidence" value="ECO:0007669"/>
    <property type="project" value="TreeGrafter"/>
</dbReference>
<dbReference type="RefSeq" id="WP_215621531.1">
    <property type="nucleotide sequence ID" value="NZ_CP076134.1"/>
</dbReference>
<gene>
    <name evidence="4" type="primary">maiA</name>
    <name evidence="4" type="ORF">KMZ29_24165</name>
</gene>
<dbReference type="GO" id="GO:0006559">
    <property type="term" value="P:L-phenylalanine catabolic process"/>
    <property type="evidence" value="ECO:0007669"/>
    <property type="project" value="TreeGrafter"/>
</dbReference>
<dbReference type="InterPro" id="IPR004045">
    <property type="entry name" value="Glutathione_S-Trfase_N"/>
</dbReference>
<dbReference type="PROSITE" id="PS50405">
    <property type="entry name" value="GST_CTER"/>
    <property type="match status" value="1"/>
</dbReference>
<sequence>MKFFSFWRSLASFRVRIALNLKGLPAEIVFVDIDADAHRADDYRKVNPQMALPALVEDDGTTLFQSLAIIEYLDETHPAPPLLPADPRGRARVRALALMVACEGHPLLVPRVRRYLDHELNLRETQQAAWRRHWTTETLAALEAILANDKATGRFCHGDTPTLADICMVGHVSVALTQQIDLAPWPTVKRIFETAMALPAFASAHPLAQPDTPEAMRVKK</sequence>
<dbReference type="CDD" id="cd03191">
    <property type="entry name" value="GST_C_Zeta"/>
    <property type="match status" value="1"/>
</dbReference>
<dbReference type="SFLD" id="SFLDS00019">
    <property type="entry name" value="Glutathione_Transferase_(cytos"/>
    <property type="match status" value="1"/>
</dbReference>
<accession>A0A975RLN1</accession>
<dbReference type="CDD" id="cd03042">
    <property type="entry name" value="GST_N_Zeta"/>
    <property type="match status" value="1"/>
</dbReference>
<organism evidence="4 5">
    <name type="scientific">Bradyrhizobium sediminis</name>
    <dbReference type="NCBI Taxonomy" id="2840469"/>
    <lineage>
        <taxon>Bacteria</taxon>
        <taxon>Pseudomonadati</taxon>
        <taxon>Pseudomonadota</taxon>
        <taxon>Alphaproteobacteria</taxon>
        <taxon>Hyphomicrobiales</taxon>
        <taxon>Nitrobacteraceae</taxon>
        <taxon>Bradyrhizobium</taxon>
    </lineage>
</organism>
<dbReference type="EC" id="5.2.1.2" evidence="4"/>
<name>A0A975RLN1_9BRAD</name>
<evidence type="ECO:0000259" key="3">
    <source>
        <dbReference type="PROSITE" id="PS50405"/>
    </source>
</evidence>
<evidence type="ECO:0000313" key="4">
    <source>
        <dbReference type="EMBL" id="QWG12747.1"/>
    </source>
</evidence>
<evidence type="ECO:0000256" key="1">
    <source>
        <dbReference type="ARBA" id="ARBA00010007"/>
    </source>
</evidence>
<dbReference type="Pfam" id="PF00043">
    <property type="entry name" value="GST_C"/>
    <property type="match status" value="1"/>
</dbReference>
<dbReference type="Gene3D" id="3.40.30.10">
    <property type="entry name" value="Glutaredoxin"/>
    <property type="match status" value="1"/>
</dbReference>
<dbReference type="GO" id="GO:0006749">
    <property type="term" value="P:glutathione metabolic process"/>
    <property type="evidence" value="ECO:0007669"/>
    <property type="project" value="TreeGrafter"/>
</dbReference>
<dbReference type="InterPro" id="IPR036249">
    <property type="entry name" value="Thioredoxin-like_sf"/>
</dbReference>
<evidence type="ECO:0000313" key="5">
    <source>
        <dbReference type="Proteomes" id="UP000680839"/>
    </source>
</evidence>
<dbReference type="PANTHER" id="PTHR42673">
    <property type="entry name" value="MALEYLACETOACETATE ISOMERASE"/>
    <property type="match status" value="1"/>
</dbReference>
<feature type="domain" description="GST C-terminal" evidence="3">
    <location>
        <begin position="86"/>
        <end position="214"/>
    </location>
</feature>
<dbReference type="InterPro" id="IPR005955">
    <property type="entry name" value="GST_Zeta"/>
</dbReference>
<proteinExistence type="inferred from homology"/>
<dbReference type="PANTHER" id="PTHR42673:SF4">
    <property type="entry name" value="MALEYLACETOACETATE ISOMERASE"/>
    <property type="match status" value="1"/>
</dbReference>
<dbReference type="EMBL" id="CP076134">
    <property type="protein sequence ID" value="QWG12747.1"/>
    <property type="molecule type" value="Genomic_DNA"/>
</dbReference>
<dbReference type="InterPro" id="IPR034330">
    <property type="entry name" value="GST_Zeta_C"/>
</dbReference>
<dbReference type="InterPro" id="IPR034333">
    <property type="entry name" value="GST_Zeta_N"/>
</dbReference>
<comment type="similarity">
    <text evidence="1">Belongs to the GST superfamily. Zeta family.</text>
</comment>
<reference evidence="4" key="1">
    <citation type="submission" date="2021-06" db="EMBL/GenBank/DDBJ databases">
        <title>Bradyrhizobium sp. S2-20-1 Genome sequencing.</title>
        <authorList>
            <person name="Jin L."/>
        </authorList>
    </citation>
    <scope>NUCLEOTIDE SEQUENCE</scope>
    <source>
        <strain evidence="4">S2-20-1</strain>
    </source>
</reference>
<dbReference type="NCBIfam" id="TIGR01262">
    <property type="entry name" value="maiA"/>
    <property type="match status" value="1"/>
</dbReference>
<feature type="domain" description="GST N-terminal" evidence="2">
    <location>
        <begin position="1"/>
        <end position="81"/>
    </location>
</feature>
<keyword evidence="4" id="KW-0413">Isomerase</keyword>
<dbReference type="Proteomes" id="UP000680839">
    <property type="component" value="Chromosome"/>
</dbReference>
<dbReference type="SUPFAM" id="SSF52833">
    <property type="entry name" value="Thioredoxin-like"/>
    <property type="match status" value="1"/>
</dbReference>
<dbReference type="InterPro" id="IPR040079">
    <property type="entry name" value="Glutathione_S-Trfase"/>
</dbReference>